<dbReference type="PROSITE" id="PS50075">
    <property type="entry name" value="CARRIER"/>
    <property type="match status" value="1"/>
</dbReference>
<evidence type="ECO:0000259" key="7">
    <source>
        <dbReference type="PROSITE" id="PS50075"/>
    </source>
</evidence>
<feature type="compositionally biased region" description="Pro residues" evidence="6">
    <location>
        <begin position="1020"/>
        <end position="1032"/>
    </location>
</feature>
<dbReference type="GO" id="GO:0006633">
    <property type="term" value="P:fatty acid biosynthetic process"/>
    <property type="evidence" value="ECO:0007669"/>
    <property type="project" value="InterPro"/>
</dbReference>
<dbReference type="InterPro" id="IPR006162">
    <property type="entry name" value="Ppantetheine_attach_site"/>
</dbReference>
<dbReference type="SUPFAM" id="SSF55048">
    <property type="entry name" value="Probable ACP-binding domain of malonyl-CoA ACP transacylase"/>
    <property type="match status" value="1"/>
</dbReference>
<dbReference type="InterPro" id="IPR032821">
    <property type="entry name" value="PKS_assoc"/>
</dbReference>
<dbReference type="GO" id="GO:0004312">
    <property type="term" value="F:fatty acid synthase activity"/>
    <property type="evidence" value="ECO:0007669"/>
    <property type="project" value="TreeGrafter"/>
</dbReference>
<dbReference type="PROSITE" id="PS00606">
    <property type="entry name" value="KS3_1"/>
    <property type="match status" value="1"/>
</dbReference>
<dbReference type="GO" id="GO:0005886">
    <property type="term" value="C:plasma membrane"/>
    <property type="evidence" value="ECO:0007669"/>
    <property type="project" value="TreeGrafter"/>
</dbReference>
<dbReference type="RefSeq" id="WP_128512495.1">
    <property type="nucleotide sequence ID" value="NZ_QUAC01000482.1"/>
</dbReference>
<dbReference type="InterPro" id="IPR050091">
    <property type="entry name" value="PKS_NRPS_Biosynth_Enz"/>
</dbReference>
<dbReference type="EMBL" id="QUAC01000482">
    <property type="protein sequence ID" value="REK84547.1"/>
    <property type="molecule type" value="Genomic_DNA"/>
</dbReference>
<proteinExistence type="predicted"/>
<dbReference type="InterPro" id="IPR014031">
    <property type="entry name" value="Ketoacyl_synth_C"/>
</dbReference>
<evidence type="ECO:0000256" key="4">
    <source>
        <dbReference type="ARBA" id="ARBA00023194"/>
    </source>
</evidence>
<dbReference type="GO" id="GO:0071770">
    <property type="term" value="P:DIM/DIP cell wall layer assembly"/>
    <property type="evidence" value="ECO:0007669"/>
    <property type="project" value="TreeGrafter"/>
</dbReference>
<dbReference type="Pfam" id="PF16197">
    <property type="entry name" value="KAsynt_C_assoc"/>
    <property type="match status" value="1"/>
</dbReference>
<keyword evidence="5 9" id="KW-0012">Acyltransferase</keyword>
<dbReference type="Pfam" id="PF00550">
    <property type="entry name" value="PP-binding"/>
    <property type="match status" value="1"/>
</dbReference>
<dbReference type="InterPro" id="IPR018201">
    <property type="entry name" value="Ketoacyl_synth_AS"/>
</dbReference>
<organism evidence="9 10">
    <name type="scientific">Streptomyces inhibens</name>
    <dbReference type="NCBI Taxonomy" id="2293571"/>
    <lineage>
        <taxon>Bacteria</taxon>
        <taxon>Bacillati</taxon>
        <taxon>Actinomycetota</taxon>
        <taxon>Actinomycetes</taxon>
        <taxon>Kitasatosporales</taxon>
        <taxon>Streptomycetaceae</taxon>
        <taxon>Streptomyces</taxon>
    </lineage>
</organism>
<keyword evidence="1" id="KW-0596">Phosphopantetheine</keyword>
<dbReference type="SUPFAM" id="SSF52151">
    <property type="entry name" value="FabD/lysophospholipase-like"/>
    <property type="match status" value="1"/>
</dbReference>
<dbReference type="InterPro" id="IPR016036">
    <property type="entry name" value="Malonyl_transacylase_ACP-bd"/>
</dbReference>
<sequence>MTMSNLDPRMAVIGMAFRLPGAGTPEEFWHVIRDGTDCITRFTEEELAAAGVPAEQYRAADFVGASAVLDDIAGFDAQHFGMSTREAQLTDPQQRMFLECAQHALENAGYPEERDGNRVGVYASTGFHLYTLQNYLLNNVLPSQAVDDWLAGMQVTVGNYTDFTATRVAYRLGLTGPAVSVQTACSSSLVGVQLAAQSLLMGDCDIALAGATAVHVPQVLGYRYVKGSILSKSGCLRAFDASADGTVGGTGVVAVVLKRLERAAADGDTIHGVIRGWGISNDGAVKKAFTAPSAQGQHMAIRQALERAGVGAETIGYLETHGTGTLKGDPIEFDGAAAAYREDTDRTDFCALGSAKANIGHLDVASGLAGLIKTLLVLKHGVIPPMANFSAPNPAIDLDHSPFYIPRTARPWPESDTPRRAGLSSLGVGGTNVHLILEQAPEPAPRSGTASPPDVLLVSGSSKDALAANARALRDWLQQQPGTHLADLVTTAGLGRAHGRHRLAARGATPAALADTLDAWLTGTIPAAMTTGTAPSGGALHVAFQFTGQASQYSGMAAALYARFPAVRDVLDTCECRYRDLTGGSLLAGLLAKGSQTSGLWHTDTAQPALFALQCALVRLWRAAGITPDAVTGHSVGEYAALYTAGALSLDDGLRLTAARGRLMQQRCAPGAMAAVALDREAALALASEVPGLELSVTNGERAQVLAGPASAVDQLCTLLAERHIPGERLPVAHAFHTALMEPMLEEFRTILGKVAFQPLLIPFVSGLDGTTRSPGWAPDADYFVRHTREPVRFDKALRGIGERQANVLLEIGPHTTLSALARRALSSVRSLASLRRGTGLDALWGAAAGLHCAGADVDWCALLAGCGGRRIPLPGYRFQHKDHWTGPELTALPTGTPAKYGAIVVKHDAAIERILRSITESTARHLSHDPSTVTDRTPFFDLGADSLQMVNVLRELEQEHQVQVTMRELFEETGTPRQLAELIAARLPGAKAAPEPVVERAWEPQQVARQSPTVREPVAPQPLTVPEPSPAAPASAYATRQDLEDLAHKLHQTSQIQLQMMSQLSQLLSLQTTSATLQLNGTVAK</sequence>
<keyword evidence="10" id="KW-1185">Reference proteome</keyword>
<dbReference type="SMART" id="SM00823">
    <property type="entry name" value="PKS_PP"/>
    <property type="match status" value="1"/>
</dbReference>
<dbReference type="Gene3D" id="1.10.1200.10">
    <property type="entry name" value="ACP-like"/>
    <property type="match status" value="1"/>
</dbReference>
<dbReference type="Proteomes" id="UP000262477">
    <property type="component" value="Unassembled WGS sequence"/>
</dbReference>
<feature type="domain" description="Carrier" evidence="7">
    <location>
        <begin position="910"/>
        <end position="988"/>
    </location>
</feature>
<keyword evidence="2" id="KW-0597">Phosphoprotein</keyword>
<dbReference type="InterPro" id="IPR009081">
    <property type="entry name" value="PP-bd_ACP"/>
</dbReference>
<dbReference type="SMART" id="SM00825">
    <property type="entry name" value="PKS_KS"/>
    <property type="match status" value="1"/>
</dbReference>
<evidence type="ECO:0000256" key="5">
    <source>
        <dbReference type="ARBA" id="ARBA00023315"/>
    </source>
</evidence>
<evidence type="ECO:0000259" key="8">
    <source>
        <dbReference type="PROSITE" id="PS52004"/>
    </source>
</evidence>
<dbReference type="GO" id="GO:0005737">
    <property type="term" value="C:cytoplasm"/>
    <property type="evidence" value="ECO:0007669"/>
    <property type="project" value="TreeGrafter"/>
</dbReference>
<dbReference type="Gene3D" id="3.30.70.3290">
    <property type="match status" value="1"/>
</dbReference>
<dbReference type="InterPro" id="IPR014043">
    <property type="entry name" value="Acyl_transferase_dom"/>
</dbReference>
<dbReference type="GO" id="GO:0017000">
    <property type="term" value="P:antibiotic biosynthetic process"/>
    <property type="evidence" value="ECO:0007669"/>
    <property type="project" value="UniProtKB-KW"/>
</dbReference>
<keyword evidence="3 9" id="KW-0808">Transferase</keyword>
<accession>A0A371PPT6</accession>
<evidence type="ECO:0000313" key="10">
    <source>
        <dbReference type="Proteomes" id="UP000262477"/>
    </source>
</evidence>
<dbReference type="PANTHER" id="PTHR43775:SF37">
    <property type="entry name" value="SI:DKEY-61P9.11"/>
    <property type="match status" value="1"/>
</dbReference>
<name>A0A371PPT6_STRIH</name>
<reference evidence="9 10" key="1">
    <citation type="submission" date="2018-08" db="EMBL/GenBank/DDBJ databases">
        <title>Streptomyces NEAU-D10 sp. nov., a novel Actinomycete isolated from soil.</title>
        <authorList>
            <person name="Jin L."/>
        </authorList>
    </citation>
    <scope>NUCLEOTIDE SEQUENCE [LARGE SCALE GENOMIC DNA]</scope>
    <source>
        <strain evidence="9 10">NEAU-D10</strain>
    </source>
</reference>
<keyword evidence="4" id="KW-0045">Antibiotic biosynthesis</keyword>
<evidence type="ECO:0000313" key="9">
    <source>
        <dbReference type="EMBL" id="REK84547.1"/>
    </source>
</evidence>
<comment type="caution">
    <text evidence="9">The sequence shown here is derived from an EMBL/GenBank/DDBJ whole genome shotgun (WGS) entry which is preliminary data.</text>
</comment>
<evidence type="ECO:0000256" key="1">
    <source>
        <dbReference type="ARBA" id="ARBA00022450"/>
    </source>
</evidence>
<gene>
    <name evidence="9" type="ORF">DY245_42750</name>
</gene>
<dbReference type="InterPro" id="IPR014030">
    <property type="entry name" value="Ketoacyl_synth_N"/>
</dbReference>
<dbReference type="AlphaFoldDB" id="A0A371PPT6"/>
<dbReference type="SMART" id="SM00827">
    <property type="entry name" value="PKS_AT"/>
    <property type="match status" value="1"/>
</dbReference>
<evidence type="ECO:0000256" key="6">
    <source>
        <dbReference type="SAM" id="MobiDB-lite"/>
    </source>
</evidence>
<dbReference type="InterPro" id="IPR016039">
    <property type="entry name" value="Thiolase-like"/>
</dbReference>
<dbReference type="SUPFAM" id="SSF53901">
    <property type="entry name" value="Thiolase-like"/>
    <property type="match status" value="1"/>
</dbReference>
<dbReference type="SUPFAM" id="SSF47336">
    <property type="entry name" value="ACP-like"/>
    <property type="match status" value="1"/>
</dbReference>
<dbReference type="PANTHER" id="PTHR43775">
    <property type="entry name" value="FATTY ACID SYNTHASE"/>
    <property type="match status" value="1"/>
</dbReference>
<dbReference type="OrthoDB" id="9778690at2"/>
<feature type="domain" description="Ketosynthase family 3 (KS3)" evidence="8">
    <location>
        <begin position="7"/>
        <end position="439"/>
    </location>
</feature>
<evidence type="ECO:0000256" key="2">
    <source>
        <dbReference type="ARBA" id="ARBA00022553"/>
    </source>
</evidence>
<feature type="region of interest" description="Disordered" evidence="6">
    <location>
        <begin position="1007"/>
        <end position="1037"/>
    </location>
</feature>
<dbReference type="Pfam" id="PF02801">
    <property type="entry name" value="Ketoacyl-synt_C"/>
    <property type="match status" value="1"/>
</dbReference>
<dbReference type="InterPro" id="IPR020841">
    <property type="entry name" value="PKS_Beta-ketoAc_synthase_dom"/>
</dbReference>
<dbReference type="Gene3D" id="3.40.366.10">
    <property type="entry name" value="Malonyl-Coenzyme A Acyl Carrier Protein, domain 2"/>
    <property type="match status" value="1"/>
</dbReference>
<dbReference type="CDD" id="cd00833">
    <property type="entry name" value="PKS"/>
    <property type="match status" value="1"/>
</dbReference>
<dbReference type="Gene3D" id="3.40.47.10">
    <property type="match status" value="1"/>
</dbReference>
<dbReference type="Pfam" id="PF00109">
    <property type="entry name" value="ketoacyl-synt"/>
    <property type="match status" value="1"/>
</dbReference>
<dbReference type="InterPro" id="IPR016035">
    <property type="entry name" value="Acyl_Trfase/lysoPLipase"/>
</dbReference>
<dbReference type="PROSITE" id="PS52004">
    <property type="entry name" value="KS3_2"/>
    <property type="match status" value="1"/>
</dbReference>
<dbReference type="InterPro" id="IPR020806">
    <property type="entry name" value="PKS_PP-bd"/>
</dbReference>
<evidence type="ECO:0000256" key="3">
    <source>
        <dbReference type="ARBA" id="ARBA00022679"/>
    </source>
</evidence>
<dbReference type="GO" id="GO:0031177">
    <property type="term" value="F:phosphopantetheine binding"/>
    <property type="evidence" value="ECO:0007669"/>
    <property type="project" value="InterPro"/>
</dbReference>
<dbReference type="PROSITE" id="PS00012">
    <property type="entry name" value="PHOSPHOPANTETHEINE"/>
    <property type="match status" value="1"/>
</dbReference>
<dbReference type="GO" id="GO:0004315">
    <property type="term" value="F:3-oxoacyl-[acyl-carrier-protein] synthase activity"/>
    <property type="evidence" value="ECO:0007669"/>
    <property type="project" value="InterPro"/>
</dbReference>
<dbReference type="InterPro" id="IPR036736">
    <property type="entry name" value="ACP-like_sf"/>
</dbReference>
<dbReference type="InterPro" id="IPR001227">
    <property type="entry name" value="Ac_transferase_dom_sf"/>
</dbReference>
<protein>
    <submittedName>
        <fullName evidence="9">Acyltransferase domain-containing protein</fullName>
    </submittedName>
</protein>
<dbReference type="Pfam" id="PF00698">
    <property type="entry name" value="Acyl_transf_1"/>
    <property type="match status" value="1"/>
</dbReference>